<feature type="compositionally biased region" description="Polar residues" evidence="1">
    <location>
        <begin position="1"/>
        <end position="18"/>
    </location>
</feature>
<evidence type="ECO:0008006" key="4">
    <source>
        <dbReference type="Google" id="ProtNLM"/>
    </source>
</evidence>
<dbReference type="AlphaFoldDB" id="A0A0S4JEC0"/>
<dbReference type="EMBL" id="CYKH01001631">
    <property type="protein sequence ID" value="CUG88321.1"/>
    <property type="molecule type" value="Genomic_DNA"/>
</dbReference>
<organism evidence="2 3">
    <name type="scientific">Bodo saltans</name>
    <name type="common">Flagellated protozoan</name>
    <dbReference type="NCBI Taxonomy" id="75058"/>
    <lineage>
        <taxon>Eukaryota</taxon>
        <taxon>Discoba</taxon>
        <taxon>Euglenozoa</taxon>
        <taxon>Kinetoplastea</taxon>
        <taxon>Metakinetoplastina</taxon>
        <taxon>Eubodonida</taxon>
        <taxon>Bodonidae</taxon>
        <taxon>Bodo</taxon>
    </lineage>
</organism>
<evidence type="ECO:0000313" key="3">
    <source>
        <dbReference type="Proteomes" id="UP000051952"/>
    </source>
</evidence>
<dbReference type="Gene3D" id="3.80.10.10">
    <property type="entry name" value="Ribonuclease Inhibitor"/>
    <property type="match status" value="1"/>
</dbReference>
<proteinExistence type="predicted"/>
<sequence length="557" mass="60190">MTAVATSLATSPSQQHPQSHWGYGERPLVVDDEAPFAPIPETPSQDLLSEVSLQECYRRSCATLGIKANAHILAQLPDTTEGRPHWALQILDGTGAYLGSKGVAALIPIIAASPRLTHILLPRIGMQVGAAKALIDALSIHPGVTTIQLQQNHLGTAVGQLILKLVQNHQRIHTIGLDETLIIPQLKRRIDACLERNHAIKDQFALPLIPLTADDYERMAAEKVREAEERARHIRAETLRKEIADRVPTWAVAVISELRVALIRHRRNVANVLSLFKPNAPAARTSSNTSSSSSTAAARASIPCSIDNFQRGLKILGITAPQLLEKNSATAVQNCRDFAQLFAAYDSHDDSIRAGDLVAALRVHAAVIVGDVEQQRWVPLRAASVVETDDTASSSTAAATQRALDALYDARANVASSLEAMDRDQLFTARVSEIANGLASLVGDATAVRAVLVHYLTAAERDVSDESAVAAGLVVQTASTSSSSHDGTTNVSILVKPELDQQIRYHPLLDAFGLELLRNDSTEGEDDNDDAMVQLIAEQKRLEGATRSDLRRIFPLL</sequence>
<reference evidence="3" key="1">
    <citation type="submission" date="2015-09" db="EMBL/GenBank/DDBJ databases">
        <authorList>
            <consortium name="Pathogen Informatics"/>
        </authorList>
    </citation>
    <scope>NUCLEOTIDE SEQUENCE [LARGE SCALE GENOMIC DNA]</scope>
    <source>
        <strain evidence="3">Lake Konstanz</strain>
    </source>
</reference>
<dbReference type="VEuPathDB" id="TriTrypDB:BSAL_01675"/>
<dbReference type="Proteomes" id="UP000051952">
    <property type="component" value="Unassembled WGS sequence"/>
</dbReference>
<evidence type="ECO:0000313" key="2">
    <source>
        <dbReference type="EMBL" id="CUG88321.1"/>
    </source>
</evidence>
<dbReference type="OrthoDB" id="242832at2759"/>
<name>A0A0S4JEC0_BODSA</name>
<evidence type="ECO:0000256" key="1">
    <source>
        <dbReference type="SAM" id="MobiDB-lite"/>
    </source>
</evidence>
<accession>A0A0S4JEC0</accession>
<feature type="region of interest" description="Disordered" evidence="1">
    <location>
        <begin position="1"/>
        <end position="24"/>
    </location>
</feature>
<dbReference type="SUPFAM" id="SSF52047">
    <property type="entry name" value="RNI-like"/>
    <property type="match status" value="1"/>
</dbReference>
<protein>
    <recommendedName>
        <fullName evidence="4">Leucine-rich repeat protein</fullName>
    </recommendedName>
</protein>
<keyword evidence="3" id="KW-1185">Reference proteome</keyword>
<dbReference type="InterPro" id="IPR032675">
    <property type="entry name" value="LRR_dom_sf"/>
</dbReference>
<gene>
    <name evidence="2" type="ORF">BSAL_01675</name>
</gene>